<dbReference type="Pfam" id="PF07963">
    <property type="entry name" value="N_methyl"/>
    <property type="match status" value="1"/>
</dbReference>
<reference evidence="2 3" key="1">
    <citation type="journal article" date="2016" name="Nat. Commun.">
        <title>Thousands of microbial genomes shed light on interconnected biogeochemical processes in an aquifer system.</title>
        <authorList>
            <person name="Anantharaman K."/>
            <person name="Brown C.T."/>
            <person name="Hug L.A."/>
            <person name="Sharon I."/>
            <person name="Castelle C.J."/>
            <person name="Probst A.J."/>
            <person name="Thomas B.C."/>
            <person name="Singh A."/>
            <person name="Wilkins M.J."/>
            <person name="Karaoz U."/>
            <person name="Brodie E.L."/>
            <person name="Williams K.H."/>
            <person name="Hubbard S.S."/>
            <person name="Banfield J.F."/>
        </authorList>
    </citation>
    <scope>NUCLEOTIDE SEQUENCE [LARGE SCALE GENOMIC DNA]</scope>
</reference>
<accession>A0A1F7GWV7</accession>
<keyword evidence="1" id="KW-1133">Transmembrane helix</keyword>
<dbReference type="InterPro" id="IPR012902">
    <property type="entry name" value="N_methyl_site"/>
</dbReference>
<comment type="caution">
    <text evidence="2">The sequence shown here is derived from an EMBL/GenBank/DDBJ whole genome shotgun (WGS) entry which is preliminary data.</text>
</comment>
<keyword evidence="1" id="KW-0812">Transmembrane</keyword>
<dbReference type="SUPFAM" id="SSF54523">
    <property type="entry name" value="Pili subunits"/>
    <property type="match status" value="1"/>
</dbReference>
<protein>
    <recommendedName>
        <fullName evidence="4">Type II secretion system protein GspG C-terminal domain-containing protein</fullName>
    </recommendedName>
</protein>
<dbReference type="NCBIfam" id="TIGR02532">
    <property type="entry name" value="IV_pilin_GFxxxE"/>
    <property type="match status" value="1"/>
</dbReference>
<keyword evidence="1" id="KW-0472">Membrane</keyword>
<dbReference type="Proteomes" id="UP000177913">
    <property type="component" value="Unassembled WGS sequence"/>
</dbReference>
<dbReference type="InterPro" id="IPR045584">
    <property type="entry name" value="Pilin-like"/>
</dbReference>
<proteinExistence type="predicted"/>
<evidence type="ECO:0000313" key="3">
    <source>
        <dbReference type="Proteomes" id="UP000177913"/>
    </source>
</evidence>
<evidence type="ECO:0000313" key="2">
    <source>
        <dbReference type="EMBL" id="OGK23580.1"/>
    </source>
</evidence>
<dbReference type="AlphaFoldDB" id="A0A1F7GWV7"/>
<feature type="transmembrane region" description="Helical" evidence="1">
    <location>
        <begin position="7"/>
        <end position="28"/>
    </location>
</feature>
<evidence type="ECO:0008006" key="4">
    <source>
        <dbReference type="Google" id="ProtNLM"/>
    </source>
</evidence>
<evidence type="ECO:0000256" key="1">
    <source>
        <dbReference type="SAM" id="Phobius"/>
    </source>
</evidence>
<organism evidence="2 3">
    <name type="scientific">Candidatus Roizmanbacteria bacterium RIFCSPHIGHO2_02_FULL_38_11</name>
    <dbReference type="NCBI Taxonomy" id="1802039"/>
    <lineage>
        <taxon>Bacteria</taxon>
        <taxon>Candidatus Roizmaniibacteriota</taxon>
    </lineage>
</organism>
<sequence length="173" mass="18122">MKKAFTLVELLIVIAILGILAVGILIALDPVEQIRRATDATVLSSSGDIKSALDRYYASKLYFPWCESTSPAGGCTFVAGCDPSTAYLLDAGCGSTVLNQLVNTGELKSNPPANISSVVNVVLGASGTSFNVSFNPISKAYDSDPSTKYLDNACTTLDPGTCSTAPNDCYFCL</sequence>
<dbReference type="EMBL" id="MFZO01000045">
    <property type="protein sequence ID" value="OGK23580.1"/>
    <property type="molecule type" value="Genomic_DNA"/>
</dbReference>
<name>A0A1F7GWV7_9BACT</name>
<dbReference type="Gene3D" id="3.30.700.10">
    <property type="entry name" value="Glycoprotein, Type 4 Pilin"/>
    <property type="match status" value="1"/>
</dbReference>
<gene>
    <name evidence="2" type="ORF">A3C25_04745</name>
</gene>